<dbReference type="PRINTS" id="PR00081">
    <property type="entry name" value="GDHRDH"/>
</dbReference>
<keyword evidence="1" id="KW-0560">Oxidoreductase</keyword>
<dbReference type="AlphaFoldDB" id="A0A841G591"/>
<keyword evidence="4" id="KW-1185">Reference proteome</keyword>
<dbReference type="Proteomes" id="UP000548476">
    <property type="component" value="Unassembled WGS sequence"/>
</dbReference>
<dbReference type="GO" id="GO:0016491">
    <property type="term" value="F:oxidoreductase activity"/>
    <property type="evidence" value="ECO:0007669"/>
    <property type="project" value="UniProtKB-KW"/>
</dbReference>
<dbReference type="InterPro" id="IPR002347">
    <property type="entry name" value="SDR_fam"/>
</dbReference>
<dbReference type="EMBL" id="JACHGT010000027">
    <property type="protein sequence ID" value="MBB6039929.1"/>
    <property type="molecule type" value="Genomic_DNA"/>
</dbReference>
<dbReference type="PRINTS" id="PR00080">
    <property type="entry name" value="SDRFAMILY"/>
</dbReference>
<dbReference type="Gene3D" id="3.40.50.720">
    <property type="entry name" value="NAD(P)-binding Rossmann-like Domain"/>
    <property type="match status" value="1"/>
</dbReference>
<dbReference type="InterPro" id="IPR036291">
    <property type="entry name" value="NAD(P)-bd_dom_sf"/>
</dbReference>
<dbReference type="PANTHER" id="PTHR43157:SF31">
    <property type="entry name" value="PHOSPHATIDYLINOSITOL-GLYCAN BIOSYNTHESIS CLASS F PROTEIN"/>
    <property type="match status" value="1"/>
</dbReference>
<comment type="caution">
    <text evidence="3">The sequence shown here is derived from an EMBL/GenBank/DDBJ whole genome shotgun (WGS) entry which is preliminary data.</text>
</comment>
<organism evidence="3 4">
    <name type="scientific">Phytomonospora endophytica</name>
    <dbReference type="NCBI Taxonomy" id="714109"/>
    <lineage>
        <taxon>Bacteria</taxon>
        <taxon>Bacillati</taxon>
        <taxon>Actinomycetota</taxon>
        <taxon>Actinomycetes</taxon>
        <taxon>Micromonosporales</taxon>
        <taxon>Micromonosporaceae</taxon>
        <taxon>Phytomonospora</taxon>
    </lineage>
</organism>
<dbReference type="Pfam" id="PF00106">
    <property type="entry name" value="adh_short"/>
    <property type="match status" value="1"/>
</dbReference>
<comment type="similarity">
    <text evidence="2">Belongs to the short-chain dehydrogenases/reductases (SDR) family.</text>
</comment>
<evidence type="ECO:0000256" key="2">
    <source>
        <dbReference type="RuleBase" id="RU000363"/>
    </source>
</evidence>
<protein>
    <submittedName>
        <fullName evidence="3">NAD(P)-dependent dehydrogenase (Short-subunit alcohol dehydrogenase family)</fullName>
    </submittedName>
</protein>
<name>A0A841G591_9ACTN</name>
<evidence type="ECO:0000313" key="4">
    <source>
        <dbReference type="Proteomes" id="UP000548476"/>
    </source>
</evidence>
<proteinExistence type="inferred from homology"/>
<dbReference type="NCBIfam" id="NF004846">
    <property type="entry name" value="PRK06197.1"/>
    <property type="match status" value="1"/>
</dbReference>
<sequence length="299" mass="30905">MPHWTAADIPDQHGRVALVTGANSGIGYETARALARRGARVVLACRDTAKAERAAHAIGVSTVETLRLDLADPASIRAAAGELAGRHPRLDLLVNNAGVTGLKGRTAQGHEIQLAVNHLGHFALTGLLLPLLLATEASRVVTVASIAHRFGDTTDLTGDRGAYARAKLANLQFTGALSRRLTAADATTTALAAHPGGAATAVFRHGNPLVRAVNLCVARAFGRTPEMGALPTLRAATDPAARGGEYYGPTGLFEIAGYPGIVTASRKANDRAAQESLWARSAELTGVAHVFTAAGSAGR</sequence>
<evidence type="ECO:0000313" key="3">
    <source>
        <dbReference type="EMBL" id="MBB6039929.1"/>
    </source>
</evidence>
<dbReference type="PANTHER" id="PTHR43157">
    <property type="entry name" value="PHOSPHATIDYLINOSITOL-GLYCAN BIOSYNTHESIS CLASS F PROTEIN-RELATED"/>
    <property type="match status" value="1"/>
</dbReference>
<dbReference type="RefSeq" id="WP_184793003.1">
    <property type="nucleotide sequence ID" value="NZ_BONT01000103.1"/>
</dbReference>
<evidence type="ECO:0000256" key="1">
    <source>
        <dbReference type="ARBA" id="ARBA00023002"/>
    </source>
</evidence>
<reference evidence="3 4" key="1">
    <citation type="submission" date="2020-08" db="EMBL/GenBank/DDBJ databases">
        <title>Genomic Encyclopedia of Type Strains, Phase IV (KMG-IV): sequencing the most valuable type-strain genomes for metagenomic binning, comparative biology and taxonomic classification.</title>
        <authorList>
            <person name="Goeker M."/>
        </authorList>
    </citation>
    <scope>NUCLEOTIDE SEQUENCE [LARGE SCALE GENOMIC DNA]</scope>
    <source>
        <strain evidence="3 4">YIM 65646</strain>
    </source>
</reference>
<dbReference type="SUPFAM" id="SSF51735">
    <property type="entry name" value="NAD(P)-binding Rossmann-fold domains"/>
    <property type="match status" value="1"/>
</dbReference>
<gene>
    <name evidence="3" type="ORF">HNR73_007828</name>
</gene>
<accession>A0A841G591</accession>